<accession>A0AAN5D6T8</accession>
<gene>
    <name evidence="2" type="ORF">PMAYCL1PPCAC_27304</name>
    <name evidence="3" type="ORF">PMAYCL1PPCAC_27305</name>
</gene>
<evidence type="ECO:0000313" key="4">
    <source>
        <dbReference type="Proteomes" id="UP001328107"/>
    </source>
</evidence>
<name>A0AAN5D6T8_9BILA</name>
<proteinExistence type="predicted"/>
<dbReference type="EMBL" id="BTRK01000006">
    <property type="protein sequence ID" value="GMR57109.1"/>
    <property type="molecule type" value="Genomic_DNA"/>
</dbReference>
<feature type="region of interest" description="Disordered" evidence="1">
    <location>
        <begin position="36"/>
        <end position="78"/>
    </location>
</feature>
<dbReference type="Proteomes" id="UP001328107">
    <property type="component" value="Unassembled WGS sequence"/>
</dbReference>
<evidence type="ECO:0000313" key="2">
    <source>
        <dbReference type="EMBL" id="GMR57109.1"/>
    </source>
</evidence>
<feature type="non-terminal residue" evidence="3">
    <location>
        <position position="1"/>
    </location>
</feature>
<dbReference type="AlphaFoldDB" id="A0AAN5D6T8"/>
<dbReference type="EMBL" id="BTRK01000006">
    <property type="protein sequence ID" value="GMR57110.1"/>
    <property type="molecule type" value="Genomic_DNA"/>
</dbReference>
<organism evidence="3 4">
    <name type="scientific">Pristionchus mayeri</name>
    <dbReference type="NCBI Taxonomy" id="1317129"/>
    <lineage>
        <taxon>Eukaryota</taxon>
        <taxon>Metazoa</taxon>
        <taxon>Ecdysozoa</taxon>
        <taxon>Nematoda</taxon>
        <taxon>Chromadorea</taxon>
        <taxon>Rhabditida</taxon>
        <taxon>Rhabditina</taxon>
        <taxon>Diplogasteromorpha</taxon>
        <taxon>Diplogasteroidea</taxon>
        <taxon>Neodiplogasteridae</taxon>
        <taxon>Pristionchus</taxon>
    </lineage>
</organism>
<feature type="compositionally biased region" description="Basic and acidic residues" evidence="1">
    <location>
        <begin position="51"/>
        <end position="66"/>
    </location>
</feature>
<keyword evidence="4" id="KW-1185">Reference proteome</keyword>
<evidence type="ECO:0000256" key="1">
    <source>
        <dbReference type="SAM" id="MobiDB-lite"/>
    </source>
</evidence>
<sequence>KENVMATEQQPSIEPADDKIAVRLMRLTERARLPTLGSAHAAEDAVVSSRGKLDDPNHVIPRDENKQMQSFEVPEDGD</sequence>
<protein>
    <submittedName>
        <fullName evidence="3">Uncharacterized protein</fullName>
    </submittedName>
</protein>
<reference evidence="4" key="1">
    <citation type="submission" date="2022-10" db="EMBL/GenBank/DDBJ databases">
        <title>Genome assembly of Pristionchus species.</title>
        <authorList>
            <person name="Yoshida K."/>
            <person name="Sommer R.J."/>
        </authorList>
    </citation>
    <scope>NUCLEOTIDE SEQUENCE [LARGE SCALE GENOMIC DNA]</scope>
    <source>
        <strain evidence="2 4">RS5460</strain>
    </source>
</reference>
<reference evidence="3" key="2">
    <citation type="submission" date="2023-06" db="EMBL/GenBank/DDBJ databases">
        <title>Genome assembly of Pristionchus species.</title>
        <authorList>
            <person name="Yoshida K."/>
            <person name="Sommer R.J."/>
        </authorList>
    </citation>
    <scope>NUCLEOTIDE SEQUENCE</scope>
    <source>
        <strain evidence="3 4">RS5460</strain>
    </source>
</reference>
<comment type="caution">
    <text evidence="3">The sequence shown here is derived from an EMBL/GenBank/DDBJ whole genome shotgun (WGS) entry which is preliminary data.</text>
</comment>
<evidence type="ECO:0000313" key="3">
    <source>
        <dbReference type="EMBL" id="GMR57110.1"/>
    </source>
</evidence>